<proteinExistence type="predicted"/>
<dbReference type="WBParaSite" id="ALUE_0001348301-mRNA-1">
    <property type="protein sequence ID" value="ALUE_0001348301-mRNA-1"/>
    <property type="gene ID" value="ALUE_0001348301"/>
</dbReference>
<feature type="transmembrane region" description="Helical" evidence="1">
    <location>
        <begin position="111"/>
        <end position="132"/>
    </location>
</feature>
<keyword evidence="1" id="KW-1133">Transmembrane helix</keyword>
<name>A0A0M3I859_ASCLU</name>
<evidence type="ECO:0000256" key="1">
    <source>
        <dbReference type="SAM" id="Phobius"/>
    </source>
</evidence>
<keyword evidence="1" id="KW-0472">Membrane</keyword>
<sequence length="155" mass="17384">MELGRRNMKRKLNGLDDNLSQQPLMCVMLCTIHDSCPPQKKVEICPRSVMQGSYAFPDPYDVTGVSDCLRIKCLQIENFQKSSNLEVVVADLICLAAHHASCSQLPYSSPYAFLVGSLITMNLGVLLVCLYCRSGMDYTSYSYSYRLYVTNIVFG</sequence>
<evidence type="ECO:0000313" key="2">
    <source>
        <dbReference type="Proteomes" id="UP000036681"/>
    </source>
</evidence>
<evidence type="ECO:0000313" key="3">
    <source>
        <dbReference type="WBParaSite" id="ALUE_0001348301-mRNA-1"/>
    </source>
</evidence>
<keyword evidence="2" id="KW-1185">Reference proteome</keyword>
<dbReference type="Proteomes" id="UP000036681">
    <property type="component" value="Unplaced"/>
</dbReference>
<keyword evidence="1" id="KW-0812">Transmembrane</keyword>
<dbReference type="AlphaFoldDB" id="A0A0M3I859"/>
<protein>
    <submittedName>
        <fullName evidence="3">G_PROTEIN_RECEP_F2_4 domain-containing protein</fullName>
    </submittedName>
</protein>
<organism evidence="2 3">
    <name type="scientific">Ascaris lumbricoides</name>
    <name type="common">Giant roundworm</name>
    <dbReference type="NCBI Taxonomy" id="6252"/>
    <lineage>
        <taxon>Eukaryota</taxon>
        <taxon>Metazoa</taxon>
        <taxon>Ecdysozoa</taxon>
        <taxon>Nematoda</taxon>
        <taxon>Chromadorea</taxon>
        <taxon>Rhabditida</taxon>
        <taxon>Spirurina</taxon>
        <taxon>Ascaridomorpha</taxon>
        <taxon>Ascaridoidea</taxon>
        <taxon>Ascarididae</taxon>
        <taxon>Ascaris</taxon>
    </lineage>
</organism>
<reference evidence="3" key="1">
    <citation type="submission" date="2017-02" db="UniProtKB">
        <authorList>
            <consortium name="WormBaseParasite"/>
        </authorList>
    </citation>
    <scope>IDENTIFICATION</scope>
</reference>
<accession>A0A0M3I859</accession>